<dbReference type="EMBL" id="NISK01000002">
    <property type="protein sequence ID" value="OWQ97078.1"/>
    <property type="molecule type" value="Genomic_DNA"/>
</dbReference>
<evidence type="ECO:0000313" key="2">
    <source>
        <dbReference type="Proteomes" id="UP000197361"/>
    </source>
</evidence>
<sequence length="71" mass="7638">MPTYPLEMTAGLEQVGCAFAGWMQIRPARRSTASGRQRGAIRMAMTGNPVAESFDLAAAQRTYSGRSSAEL</sequence>
<keyword evidence="2" id="KW-1185">Reference proteome</keyword>
<accession>A0A246JVL7</accession>
<comment type="caution">
    <text evidence="1">The sequence shown here is derived from an EMBL/GenBank/DDBJ whole genome shotgun (WGS) entry which is preliminary data.</text>
</comment>
<evidence type="ECO:0000313" key="1">
    <source>
        <dbReference type="EMBL" id="OWQ97078.1"/>
    </source>
</evidence>
<gene>
    <name evidence="1" type="ORF">CDQ92_08335</name>
</gene>
<protein>
    <submittedName>
        <fullName evidence="1">Uncharacterized protein</fullName>
    </submittedName>
</protein>
<reference evidence="1 2" key="1">
    <citation type="journal article" date="2010" name="Int. J. Syst. Evol. Microbiol.">
        <title>Sphingopyxis bauzanensis sp. nov., a psychrophilic bacterium isolated from soil.</title>
        <authorList>
            <person name="Zhang D.C."/>
            <person name="Liu H.C."/>
            <person name="Xin Y.H."/>
            <person name="Zhou Y.G."/>
            <person name="Schinner F."/>
            <person name="Margesin R."/>
        </authorList>
    </citation>
    <scope>NUCLEOTIDE SEQUENCE [LARGE SCALE GENOMIC DNA]</scope>
    <source>
        <strain evidence="1 2">DSM 22271</strain>
    </source>
</reference>
<dbReference type="Proteomes" id="UP000197361">
    <property type="component" value="Unassembled WGS sequence"/>
</dbReference>
<proteinExistence type="predicted"/>
<organism evidence="1 2">
    <name type="scientific">Sphingopyxis bauzanensis</name>
    <dbReference type="NCBI Taxonomy" id="651663"/>
    <lineage>
        <taxon>Bacteria</taxon>
        <taxon>Pseudomonadati</taxon>
        <taxon>Pseudomonadota</taxon>
        <taxon>Alphaproteobacteria</taxon>
        <taxon>Sphingomonadales</taxon>
        <taxon>Sphingomonadaceae</taxon>
        <taxon>Sphingopyxis</taxon>
    </lineage>
</organism>
<dbReference type="AlphaFoldDB" id="A0A246JVL7"/>
<name>A0A246JVL7_9SPHN</name>